<dbReference type="InterPro" id="IPR052918">
    <property type="entry name" value="Motility_Chemotaxis_Reg"/>
</dbReference>
<dbReference type="InterPro" id="IPR003961">
    <property type="entry name" value="FN3_dom"/>
</dbReference>
<dbReference type="SUPFAM" id="SSF49265">
    <property type="entry name" value="Fibronectin type III"/>
    <property type="match status" value="1"/>
</dbReference>
<dbReference type="Gene3D" id="2.60.40.10">
    <property type="entry name" value="Immunoglobulins"/>
    <property type="match status" value="1"/>
</dbReference>
<reference evidence="4 5" key="1">
    <citation type="submission" date="2023-12" db="EMBL/GenBank/DDBJ databases">
        <title>the genome sequence of Hyalangium sp. s54d21.</title>
        <authorList>
            <person name="Zhang X."/>
        </authorList>
    </citation>
    <scope>NUCLEOTIDE SEQUENCE [LARGE SCALE GENOMIC DNA]</scope>
    <source>
        <strain evidence="5">s54d21</strain>
    </source>
</reference>
<evidence type="ECO:0000256" key="1">
    <source>
        <dbReference type="SAM" id="MobiDB-lite"/>
    </source>
</evidence>
<evidence type="ECO:0000313" key="5">
    <source>
        <dbReference type="Proteomes" id="UP001291309"/>
    </source>
</evidence>
<dbReference type="RefSeq" id="WP_321549685.1">
    <property type="nucleotide sequence ID" value="NZ_JAXIVS010000013.1"/>
</dbReference>
<feature type="compositionally biased region" description="Pro residues" evidence="1">
    <location>
        <begin position="808"/>
        <end position="817"/>
    </location>
</feature>
<feature type="domain" description="DUF7948" evidence="3">
    <location>
        <begin position="47"/>
        <end position="236"/>
    </location>
</feature>
<comment type="caution">
    <text evidence="4">The sequence shown here is derived from an EMBL/GenBank/DDBJ whole genome shotgun (WGS) entry which is preliminary data.</text>
</comment>
<dbReference type="InterPro" id="IPR057708">
    <property type="entry name" value="DUF7948"/>
</dbReference>
<organism evidence="4 5">
    <name type="scientific">Hyalangium rubrum</name>
    <dbReference type="NCBI Taxonomy" id="3103134"/>
    <lineage>
        <taxon>Bacteria</taxon>
        <taxon>Pseudomonadati</taxon>
        <taxon>Myxococcota</taxon>
        <taxon>Myxococcia</taxon>
        <taxon>Myxococcales</taxon>
        <taxon>Cystobacterineae</taxon>
        <taxon>Archangiaceae</taxon>
        <taxon>Hyalangium</taxon>
    </lineage>
</organism>
<feature type="compositionally biased region" description="Pro residues" evidence="1">
    <location>
        <begin position="15"/>
        <end position="30"/>
    </location>
</feature>
<feature type="transmembrane region" description="Helical" evidence="2">
    <location>
        <begin position="864"/>
        <end position="882"/>
    </location>
</feature>
<keyword evidence="2" id="KW-1133">Transmembrane helix</keyword>
<feature type="region of interest" description="Disordered" evidence="1">
    <location>
        <begin position="806"/>
        <end position="854"/>
    </location>
</feature>
<dbReference type="InterPro" id="IPR013783">
    <property type="entry name" value="Ig-like_fold"/>
</dbReference>
<dbReference type="InterPro" id="IPR036116">
    <property type="entry name" value="FN3_sf"/>
</dbReference>
<gene>
    <name evidence="4" type="ORF">SYV04_31570</name>
</gene>
<accession>A0ABU5HCH4</accession>
<dbReference type="PANTHER" id="PTHR35580:SF1">
    <property type="entry name" value="PHYTASE-LIKE DOMAIN-CONTAINING PROTEIN"/>
    <property type="match status" value="1"/>
</dbReference>
<evidence type="ECO:0000256" key="2">
    <source>
        <dbReference type="SAM" id="Phobius"/>
    </source>
</evidence>
<evidence type="ECO:0000259" key="3">
    <source>
        <dbReference type="Pfam" id="PF25778"/>
    </source>
</evidence>
<dbReference type="Proteomes" id="UP001291309">
    <property type="component" value="Unassembled WGS sequence"/>
</dbReference>
<keyword evidence="5" id="KW-1185">Reference proteome</keyword>
<keyword evidence="2" id="KW-0472">Membrane</keyword>
<name>A0ABU5HCH4_9BACT</name>
<protein>
    <recommendedName>
        <fullName evidence="3">DUF7948 domain-containing protein</fullName>
    </recommendedName>
</protein>
<sequence length="886" mass="91184">MASGLLVLTLAASKPPQPPVPPAPPGPPRPASERVVIAPAPARTPGRYFQHQPGANAFFSDTGLTVRLSPAERPARELRWGLVGAQAVVPQPLQPRGAQLNQLVGPPEDWRQGLPTWGALYYPAAAQGVDLWLESREGGVGYSLRAARGEHLRQVRLEWRGAQALRVADGGRALEVDLADGHLREEGLLCGQERADGTSYEVPCRYREVRATERGSWEYVIEVDVKEPGRPAWVDPVIQWSSFIGSLSDDVLHGVAVIPSGVTAGEFFVVGSSGDLDYDPLDPVPSDQFFGEGGLSEIVVSRFTFKGNLIWTTVIGGTGADVGRSVVIGAGGFIYVAGTTGSPEFRVGTGSTHQGTTDGFVARLKADDGRVLSWFQHVGGTGAEDIHGLTLGADGKLYAVGSTSSADMPGSGGVGADGGMDLFVSRLDGTTGAIERTLLRGGIVEDVGRAITSGTLADGGTGIYATGYTDSPNFPGTGQGPSAAGRQAVVLALTPGLNSPSWITFLGGTAAEEGYGVLLTPGTPPGRLLVVGTTTSTNFPLSPAGMIPGGSNAFLTSLDLGTGQPGFSAVIGGSGDDDGWAIAPGPRGNVFIGGKTTSPTLPIGGGFDMTPEGASEGYVIQLVPNGPNYVPDWGTFVGGRLEDEVRALGFGPQANDLIIGGSTTSSDILKGDAGYDPTFSNRKDMFLFSLGAMDLTPPVVARVLDGVGADRDTQTSTEELLGSWDFTDPDTSITGYEVGAGTAPGCTNIAPFATNDTRTSVTLSTSGGRMQRLTPGTWYYVTVRAKNQVGLQTTASSDGVFVLLPDGGPDPIPPPGGSCPVVEPPDAGMPDAGTPDAGGPSPGPGDGGTVERRSAVGWSCGTPGGPAGLVLLMLLALGLRGARRRS</sequence>
<dbReference type="EMBL" id="JAXIVS010000013">
    <property type="protein sequence ID" value="MDY7230970.1"/>
    <property type="molecule type" value="Genomic_DNA"/>
</dbReference>
<proteinExistence type="predicted"/>
<feature type="region of interest" description="Disordered" evidence="1">
    <location>
        <begin position="11"/>
        <end position="33"/>
    </location>
</feature>
<feature type="compositionally biased region" description="Low complexity" evidence="1">
    <location>
        <begin position="824"/>
        <end position="839"/>
    </location>
</feature>
<keyword evidence="2" id="KW-0812">Transmembrane</keyword>
<dbReference type="PANTHER" id="PTHR35580">
    <property type="entry name" value="CELL SURFACE GLYCOPROTEIN (S-LAYER PROTEIN)-LIKE PROTEIN"/>
    <property type="match status" value="1"/>
</dbReference>
<dbReference type="Pfam" id="PF25778">
    <property type="entry name" value="DUF7948"/>
    <property type="match status" value="1"/>
</dbReference>
<dbReference type="CDD" id="cd00063">
    <property type="entry name" value="FN3"/>
    <property type="match status" value="1"/>
</dbReference>
<evidence type="ECO:0000313" key="4">
    <source>
        <dbReference type="EMBL" id="MDY7230970.1"/>
    </source>
</evidence>